<dbReference type="PANTHER" id="PTHR23427">
    <property type="entry name" value="SURFEIT LOCUS PROTEIN"/>
    <property type="match status" value="1"/>
</dbReference>
<dbReference type="Pfam" id="PF02104">
    <property type="entry name" value="SURF1"/>
    <property type="match status" value="1"/>
</dbReference>
<reference evidence="9" key="1">
    <citation type="submission" date="2016-10" db="EMBL/GenBank/DDBJ databases">
        <authorList>
            <person name="Varghese N."/>
            <person name="Submissions S."/>
        </authorList>
    </citation>
    <scope>NUCLEOTIDE SEQUENCE [LARGE SCALE GENOMIC DNA]</scope>
    <source>
        <strain evidence="9">DSM 44771</strain>
    </source>
</reference>
<name>A0A1I6TTF4_9PSEU</name>
<dbReference type="Proteomes" id="UP000198852">
    <property type="component" value="Unassembled WGS sequence"/>
</dbReference>
<dbReference type="InterPro" id="IPR002994">
    <property type="entry name" value="Surf1/Shy1"/>
</dbReference>
<feature type="transmembrane region" description="Helical" evidence="6">
    <location>
        <begin position="12"/>
        <end position="34"/>
    </location>
</feature>
<keyword evidence="4 6" id="KW-1133">Transmembrane helix</keyword>
<dbReference type="OrthoDB" id="9807214at2"/>
<keyword evidence="5 6" id="KW-0472">Membrane</keyword>
<keyword evidence="9" id="KW-1185">Reference proteome</keyword>
<dbReference type="EMBL" id="FOZX01000008">
    <property type="protein sequence ID" value="SFS92492.1"/>
    <property type="molecule type" value="Genomic_DNA"/>
</dbReference>
<accession>A0A1I6TTF4</accession>
<evidence type="ECO:0000256" key="2">
    <source>
        <dbReference type="ARBA" id="ARBA00007165"/>
    </source>
</evidence>
<feature type="compositionally biased region" description="Basic and acidic residues" evidence="7">
    <location>
        <begin position="328"/>
        <end position="344"/>
    </location>
</feature>
<keyword evidence="3 6" id="KW-0812">Transmembrane</keyword>
<proteinExistence type="inferred from homology"/>
<keyword evidence="6" id="KW-1003">Cell membrane</keyword>
<sequence>MRLKFLLRPGWLGAIALVVVFAGLCFTTLAPWQFGRSEETEIRNKAIAESFHAEPKPIDQVLPAGRAPDVNTEWSQVLLTGEYLHRSETLAWQRTVLGEPAFEVITPFRLDDGTTVLVDRGYVRPVNGTQAPDYAAAPSGRVTLTARIRADETDSKQRPLFDHDGHRWAYAVNSGTISAGTGLALRPGYVALSEGQPGVLGALPLPRLESGPYFSYALQWIAFGIMAILTIGYLIYTELRPEAAPAWRRQHEDDEDAPTPSGSAAASSATASAASGSATSGSPTSPSTDPTHSTSASDATPTSSRYAAKRKSTPKRRRKLSVAEAIAEEERREAESFERNSRES</sequence>
<dbReference type="GO" id="GO:0005886">
    <property type="term" value="C:plasma membrane"/>
    <property type="evidence" value="ECO:0007669"/>
    <property type="project" value="UniProtKB-SubCell"/>
</dbReference>
<dbReference type="InterPro" id="IPR045214">
    <property type="entry name" value="Surf1/Surf4"/>
</dbReference>
<dbReference type="RefSeq" id="WP_093420780.1">
    <property type="nucleotide sequence ID" value="NZ_FOZX01000008.1"/>
</dbReference>
<feature type="compositionally biased region" description="Low complexity" evidence="7">
    <location>
        <begin position="258"/>
        <end position="304"/>
    </location>
</feature>
<evidence type="ECO:0000256" key="1">
    <source>
        <dbReference type="ARBA" id="ARBA00004370"/>
    </source>
</evidence>
<organism evidence="8 9">
    <name type="scientific">Saccharopolyspora flava</name>
    <dbReference type="NCBI Taxonomy" id="95161"/>
    <lineage>
        <taxon>Bacteria</taxon>
        <taxon>Bacillati</taxon>
        <taxon>Actinomycetota</taxon>
        <taxon>Actinomycetes</taxon>
        <taxon>Pseudonocardiales</taxon>
        <taxon>Pseudonocardiaceae</taxon>
        <taxon>Saccharopolyspora</taxon>
    </lineage>
</organism>
<evidence type="ECO:0000313" key="8">
    <source>
        <dbReference type="EMBL" id="SFS92492.1"/>
    </source>
</evidence>
<dbReference type="PROSITE" id="PS50895">
    <property type="entry name" value="SURF1"/>
    <property type="match status" value="1"/>
</dbReference>
<comment type="similarity">
    <text evidence="2 6">Belongs to the SURF1 family.</text>
</comment>
<dbReference type="AlphaFoldDB" id="A0A1I6TTF4"/>
<dbReference type="STRING" id="95161.SAMN05660874_04216"/>
<dbReference type="PANTHER" id="PTHR23427:SF2">
    <property type="entry name" value="SURFEIT LOCUS PROTEIN 1"/>
    <property type="match status" value="1"/>
</dbReference>
<evidence type="ECO:0000313" key="9">
    <source>
        <dbReference type="Proteomes" id="UP000198852"/>
    </source>
</evidence>
<feature type="compositionally biased region" description="Basic residues" evidence="7">
    <location>
        <begin position="307"/>
        <end position="320"/>
    </location>
</feature>
<gene>
    <name evidence="8" type="ORF">SAMN05660874_04216</name>
</gene>
<dbReference type="CDD" id="cd06662">
    <property type="entry name" value="SURF1"/>
    <property type="match status" value="1"/>
</dbReference>
<evidence type="ECO:0000256" key="6">
    <source>
        <dbReference type="RuleBase" id="RU363076"/>
    </source>
</evidence>
<feature type="region of interest" description="Disordered" evidence="7">
    <location>
        <begin position="246"/>
        <end position="344"/>
    </location>
</feature>
<evidence type="ECO:0000256" key="7">
    <source>
        <dbReference type="SAM" id="MobiDB-lite"/>
    </source>
</evidence>
<evidence type="ECO:0000256" key="4">
    <source>
        <dbReference type="ARBA" id="ARBA00022989"/>
    </source>
</evidence>
<protein>
    <recommendedName>
        <fullName evidence="6">SURF1-like protein</fullName>
    </recommendedName>
</protein>
<evidence type="ECO:0000256" key="3">
    <source>
        <dbReference type="ARBA" id="ARBA00022692"/>
    </source>
</evidence>
<evidence type="ECO:0000256" key="5">
    <source>
        <dbReference type="ARBA" id="ARBA00023136"/>
    </source>
</evidence>
<comment type="subcellular location">
    <subcellularLocation>
        <location evidence="6">Cell membrane</location>
        <topology evidence="6">Multi-pass membrane protein</topology>
    </subcellularLocation>
    <subcellularLocation>
        <location evidence="1">Membrane</location>
    </subcellularLocation>
</comment>
<feature type="transmembrane region" description="Helical" evidence="6">
    <location>
        <begin position="213"/>
        <end position="236"/>
    </location>
</feature>